<dbReference type="InterPro" id="IPR027417">
    <property type="entry name" value="P-loop_NTPase"/>
</dbReference>
<sequence length="446" mass="50951">MKRRVIIMGAAGRDFHNFNAFFRNNSNYNVVAFTQASEQNIGALSKLPQRKYPKELSGKFYPKGIPIYSEEKLLALIRKLKVDEAVLAYSDLSFQYVMEKASQVLAAGADFKLMGLNSTMLKSKKPFISICAVRTGCGKSQTTRKVAKLLKERGYKAVVIRHPMPYGNLRKQILQRFEKYEDLNRYNCTIEEREEYEPHIENGNIVYAGVDYEKILRKAEKEADVIIWDGGNNDFPFYKTDLHIVLVDPLRPGHEILYYPGMTNLLMADVIVVAKEKSATKENIERVKKNVRTFNKKAIIIDATSEIKVEKHELIHDKRILVVEDGPTLTHGGTRFGAGYIAAKNHGAKEIVDPRPYAVGSLKKIYAEYKQLKEILPAMGYNKVEIDELQKTINHARCDSVIVGTPIRLDRILRVNKPIVRVHYELKEIGKPDLETIISKFEKEFL</sequence>
<dbReference type="SUPFAM" id="SSF52540">
    <property type="entry name" value="P-loop containing nucleoside triphosphate hydrolases"/>
    <property type="match status" value="1"/>
</dbReference>
<dbReference type="Proteomes" id="UP000646946">
    <property type="component" value="Unassembled WGS sequence"/>
</dbReference>
<dbReference type="Gene3D" id="3.40.50.300">
    <property type="entry name" value="P-loop containing nucleotide triphosphate hydrolases"/>
    <property type="match status" value="1"/>
</dbReference>
<dbReference type="InterPro" id="IPR053199">
    <property type="entry name" value="cDPG_synthetase-like"/>
</dbReference>
<name>A0A832XGP0_9ARCH</name>
<protein>
    <submittedName>
        <fullName evidence="1">GTPase</fullName>
    </submittedName>
</protein>
<organism evidence="1 2">
    <name type="scientific">Candidatus Naiadarchaeum limnaeum</name>
    <dbReference type="NCBI Taxonomy" id="2756139"/>
    <lineage>
        <taxon>Archaea</taxon>
        <taxon>Candidatus Undinarchaeota</taxon>
        <taxon>Candidatus Undinarchaeia</taxon>
        <taxon>Candidatus Naiadarchaeales</taxon>
        <taxon>Candidatus Naiadarchaeaceae</taxon>
        <taxon>Candidatus Naiadarchaeum</taxon>
    </lineage>
</organism>
<dbReference type="PANTHER" id="PTHR42869">
    <property type="entry name" value="SLL0572 PROTEIN"/>
    <property type="match status" value="1"/>
</dbReference>
<dbReference type="PANTHER" id="PTHR42869:SF1">
    <property type="entry name" value="SLL0572 PROTEIN"/>
    <property type="match status" value="1"/>
</dbReference>
<dbReference type="Gene3D" id="3.40.50.720">
    <property type="entry name" value="NAD(P)-binding Rossmann-like Domain"/>
    <property type="match status" value="1"/>
</dbReference>
<evidence type="ECO:0000313" key="2">
    <source>
        <dbReference type="Proteomes" id="UP000646946"/>
    </source>
</evidence>
<evidence type="ECO:0000313" key="1">
    <source>
        <dbReference type="EMBL" id="HIK00414.1"/>
    </source>
</evidence>
<comment type="caution">
    <text evidence="1">The sequence shown here is derived from an EMBL/GenBank/DDBJ whole genome shotgun (WGS) entry which is preliminary data.</text>
</comment>
<gene>
    <name evidence="1" type="ORF">H1016_02630</name>
</gene>
<reference evidence="1 2" key="1">
    <citation type="journal article" name="Nat. Commun.">
        <title>Undinarchaeota illuminate DPANN phylogeny and the impact of gene transfer on archaeal evolution.</title>
        <authorList>
            <person name="Dombrowski N."/>
            <person name="Williams T.A."/>
            <person name="Sun J."/>
            <person name="Woodcroft B.J."/>
            <person name="Lee J.H."/>
            <person name="Minh B.Q."/>
            <person name="Rinke C."/>
            <person name="Spang A."/>
        </authorList>
    </citation>
    <scope>NUCLEOTIDE SEQUENCE [LARGE SCALE GENOMIC DNA]</scope>
    <source>
        <strain evidence="1">MAG_bin1129</strain>
    </source>
</reference>
<keyword evidence="2" id="KW-1185">Reference proteome</keyword>
<proteinExistence type="predicted"/>
<accession>A0A832XGP0</accession>
<dbReference type="EMBL" id="DVAB01000023">
    <property type="protein sequence ID" value="HIK00414.1"/>
    <property type="molecule type" value="Genomic_DNA"/>
</dbReference>
<dbReference type="AlphaFoldDB" id="A0A832XGP0"/>